<proteinExistence type="predicted"/>
<keyword evidence="2" id="KW-1185">Reference proteome</keyword>
<keyword evidence="1" id="KW-0645">Protease</keyword>
<dbReference type="Proteomes" id="UP000187203">
    <property type="component" value="Unassembled WGS sequence"/>
</dbReference>
<sequence>MWWLLGITEGLYREKTIAVVRLLSTLPEIVNIRGFRILKDDLIVVTKILSSYPKIKSRLLFHETISQDCVLNILAEVYKMATMEREKYNLDEIERMEDGIEELEFAGLDIAWLKDLVVQARNKVEDYGDKDR</sequence>
<accession>A0A1R3ISH5</accession>
<protein>
    <submittedName>
        <fullName evidence="1">Ubiquitin-specific protease family C19-related protein</fullName>
    </submittedName>
</protein>
<comment type="caution">
    <text evidence="1">The sequence shown here is derived from an EMBL/GenBank/DDBJ whole genome shotgun (WGS) entry which is preliminary data.</text>
</comment>
<dbReference type="STRING" id="93759.A0A1R3ISH5"/>
<dbReference type="OrthoDB" id="998855at2759"/>
<name>A0A1R3ISH5_9ROSI</name>
<evidence type="ECO:0000313" key="1">
    <source>
        <dbReference type="EMBL" id="OMO85536.1"/>
    </source>
</evidence>
<keyword evidence="1" id="KW-0378">Hydrolase</keyword>
<dbReference type="AlphaFoldDB" id="A0A1R3ISH5"/>
<evidence type="ECO:0000313" key="2">
    <source>
        <dbReference type="Proteomes" id="UP000187203"/>
    </source>
</evidence>
<reference evidence="2" key="1">
    <citation type="submission" date="2013-09" db="EMBL/GenBank/DDBJ databases">
        <title>Corchorus olitorius genome sequencing.</title>
        <authorList>
            <person name="Alam M."/>
            <person name="Haque M.S."/>
            <person name="Islam M.S."/>
            <person name="Emdad E.M."/>
            <person name="Islam M.M."/>
            <person name="Ahmed B."/>
            <person name="Halim A."/>
            <person name="Hossen Q.M.M."/>
            <person name="Hossain M.Z."/>
            <person name="Ahmed R."/>
            <person name="Khan M.M."/>
            <person name="Islam R."/>
            <person name="Rashid M.M."/>
            <person name="Khan S.A."/>
            <person name="Rahman M.S."/>
            <person name="Alam M."/>
            <person name="Yahiya A.S."/>
            <person name="Khan M.S."/>
            <person name="Azam M.S."/>
            <person name="Haque T."/>
            <person name="Lashkar M.Z.H."/>
            <person name="Akhand A.I."/>
            <person name="Morshed G."/>
            <person name="Roy S."/>
            <person name="Uddin K.S."/>
            <person name="Rabeya T."/>
            <person name="Hossain A.S."/>
            <person name="Chowdhury A."/>
            <person name="Snigdha A.R."/>
            <person name="Mortoza M.S."/>
            <person name="Matin S.A."/>
            <person name="Hoque S.M.E."/>
            <person name="Islam M.K."/>
            <person name="Roy D.K."/>
            <person name="Haider R."/>
            <person name="Moosa M.M."/>
            <person name="Elias S.M."/>
            <person name="Hasan A.M."/>
            <person name="Jahan S."/>
            <person name="Shafiuddin M."/>
            <person name="Mahmood N."/>
            <person name="Shommy N.S."/>
        </authorList>
    </citation>
    <scope>NUCLEOTIDE SEQUENCE [LARGE SCALE GENOMIC DNA]</scope>
    <source>
        <strain evidence="2">cv. O-4</strain>
    </source>
</reference>
<organism evidence="1 2">
    <name type="scientific">Corchorus olitorius</name>
    <dbReference type="NCBI Taxonomy" id="93759"/>
    <lineage>
        <taxon>Eukaryota</taxon>
        <taxon>Viridiplantae</taxon>
        <taxon>Streptophyta</taxon>
        <taxon>Embryophyta</taxon>
        <taxon>Tracheophyta</taxon>
        <taxon>Spermatophyta</taxon>
        <taxon>Magnoliopsida</taxon>
        <taxon>eudicotyledons</taxon>
        <taxon>Gunneridae</taxon>
        <taxon>Pentapetalae</taxon>
        <taxon>rosids</taxon>
        <taxon>malvids</taxon>
        <taxon>Malvales</taxon>
        <taxon>Malvaceae</taxon>
        <taxon>Grewioideae</taxon>
        <taxon>Apeibeae</taxon>
        <taxon>Corchorus</taxon>
    </lineage>
</organism>
<gene>
    <name evidence="1" type="ORF">COLO4_21582</name>
</gene>
<dbReference type="EMBL" id="AWUE01017696">
    <property type="protein sequence ID" value="OMO85536.1"/>
    <property type="molecule type" value="Genomic_DNA"/>
</dbReference>
<dbReference type="GO" id="GO:0008233">
    <property type="term" value="F:peptidase activity"/>
    <property type="evidence" value="ECO:0007669"/>
    <property type="project" value="UniProtKB-KW"/>
</dbReference>
<dbReference type="GO" id="GO:0006508">
    <property type="term" value="P:proteolysis"/>
    <property type="evidence" value="ECO:0007669"/>
    <property type="project" value="UniProtKB-KW"/>
</dbReference>